<protein>
    <recommendedName>
        <fullName evidence="3">DUF4276 family protein</fullName>
    </recommendedName>
</protein>
<dbReference type="EMBL" id="CP131062">
    <property type="protein sequence ID" value="WNY28260.1"/>
    <property type="molecule type" value="Genomic_DNA"/>
</dbReference>
<dbReference type="Pfam" id="PF14103">
    <property type="entry name" value="DUF4276"/>
    <property type="match status" value="1"/>
</dbReference>
<evidence type="ECO:0008006" key="3">
    <source>
        <dbReference type="Google" id="ProtNLM"/>
    </source>
</evidence>
<accession>A0AA96V9S2</accession>
<gene>
    <name evidence="1" type="ORF">MmiEs2_04440</name>
</gene>
<dbReference type="RefSeq" id="WP_316559804.1">
    <property type="nucleotide sequence ID" value="NZ_CP131062.1"/>
</dbReference>
<evidence type="ECO:0000313" key="1">
    <source>
        <dbReference type="EMBL" id="WNY28260.1"/>
    </source>
</evidence>
<dbReference type="InterPro" id="IPR025455">
    <property type="entry name" value="DUF4276"/>
</dbReference>
<dbReference type="AlphaFoldDB" id="A0AA96V9S2"/>
<dbReference type="GeneID" id="85196893"/>
<name>A0AA96V9S2_9EURY</name>
<dbReference type="KEGG" id="mees:MmiEs2_04440"/>
<dbReference type="Proteomes" id="UP001302662">
    <property type="component" value="Chromosome"/>
</dbReference>
<organism evidence="1 2">
    <name type="scientific">Methanimicrococcus stummii</name>
    <dbReference type="NCBI Taxonomy" id="3028294"/>
    <lineage>
        <taxon>Archaea</taxon>
        <taxon>Methanobacteriati</taxon>
        <taxon>Methanobacteriota</taxon>
        <taxon>Stenosarchaea group</taxon>
        <taxon>Methanomicrobia</taxon>
        <taxon>Methanosarcinales</taxon>
        <taxon>Methanosarcinaceae</taxon>
        <taxon>Methanimicrococcus</taxon>
    </lineage>
</organism>
<sequence length="221" mass="25290">MTRLYIYCEGQTEERFVTSLLRDHLSVYDITVIPIVAETKRTSTRKFSGGISSYSKIRKELLNLCNEHPREWVTSMIDYYAFPNDAPFSLTFSGNIYDGITGIETEFSTDIGKTNFLPHLMLHEFESLLFSDVNAFSTHYTKSADLSKISALNLIRSQHRTPEHIDNGPTTAPSKRIMSHFNDYGYAKPVIGNNVAKVIGLPKLRNECCHFHEWICKLEKL</sequence>
<evidence type="ECO:0000313" key="2">
    <source>
        <dbReference type="Proteomes" id="UP001302662"/>
    </source>
</evidence>
<keyword evidence="2" id="KW-1185">Reference proteome</keyword>
<proteinExistence type="predicted"/>
<reference evidence="1 2" key="1">
    <citation type="submission" date="2023-07" db="EMBL/GenBank/DDBJ databases">
        <title>Closed genome sequence of Methanimicrococcus sp. Es2.</title>
        <authorList>
            <person name="Protasov E."/>
            <person name="Platt K."/>
            <person name="Reeh H."/>
            <person name="Poehlein A."/>
            <person name="Daniel R."/>
            <person name="Brune A."/>
        </authorList>
    </citation>
    <scope>NUCLEOTIDE SEQUENCE [LARGE SCALE GENOMIC DNA]</scope>
    <source>
        <strain evidence="1 2">Es2</strain>
    </source>
</reference>